<name>A0ABX7DB73_SERLI</name>
<dbReference type="Proteomes" id="UP000595237">
    <property type="component" value="Plasmid unnamed"/>
</dbReference>
<protein>
    <recommendedName>
        <fullName evidence="3">Ig-like domain-containing protein</fullName>
    </recommendedName>
</protein>
<organism evidence="1 2">
    <name type="scientific">Serratia liquefaciens</name>
    <dbReference type="NCBI Taxonomy" id="614"/>
    <lineage>
        <taxon>Bacteria</taxon>
        <taxon>Pseudomonadati</taxon>
        <taxon>Pseudomonadota</taxon>
        <taxon>Gammaproteobacteria</taxon>
        <taxon>Enterobacterales</taxon>
        <taxon>Yersiniaceae</taxon>
        <taxon>Serratia</taxon>
    </lineage>
</organism>
<accession>A0ABX7DB73</accession>
<gene>
    <name evidence="1" type="ORF">I6I38_24890</name>
</gene>
<keyword evidence="2" id="KW-1185">Reference proteome</keyword>
<sequence length="655" mass="71645">MGDIKITSRADEKPFTVGRQGTVHLVITGGTPPYTHVAISASTRAELHSNSITSDIRKHNSEAVIILTGVPREVTTISVVVEVRDSGDVLDNVSYPLKIHSDISDESITISNQITKARSGARYSCNISNANKNVKFSLDSVSSSALKDVGITMDEHGVLTADPVHTGINSEYEIGVVFMATKNNKPVNITNKKQNIYILPEVTLEFAHDYVKGNEIDSLINKQSKSVTFISNTELTEITPSVEIIDADSKVIKSSRFQAAVSGRKLTLSETDDKNELSKLTVGKYGLNIIGVDSYNNRYKWKYKLNILSKLDAVTVAIDSAGIQGAELIQKLMDVYEIKTDRQVNIPITITGGLRPFIKNNDSNTMYEGLLLSTVNGNIILSGKVTTSFDANYTKYKKNGVTISVSDRNSTKGNKTINLLVNMPPVGKNISADDAPEIGKGSEKNIMFDLFSDIDPELYPDYSKAYPSLIEIEGLPKFTGATVNWKKESKTGTVVFNGLIERKDAINIKYVTNEYTKNHGVLIKIAPNLPDGHLSFKFNIKNKNGSSSIARTVSIPIQDSMPIASLTLEHTVKVNNVTEIDPLKNSEGGPFDAVAISGESLSNIKGELKVIQNNTGQYRLSVMVNDHQGGTEDIVFYLIKGYRASKGKVTLKIQK</sequence>
<dbReference type="RefSeq" id="WP_201896564.1">
    <property type="nucleotide sequence ID" value="NZ_CP068149.1"/>
</dbReference>
<reference evidence="1 2" key="1">
    <citation type="submission" date="2021-01" db="EMBL/GenBank/DDBJ databases">
        <title>FDA dAtabase for Regulatory Grade micrObial Sequences (FDA-ARGOS): Supporting development and validation of Infectious Disease Dx tests.</title>
        <authorList>
            <person name="Blissenbach B."/>
            <person name="Krut O."/>
            <person name="Tallon L."/>
            <person name="Sadzewicz L."/>
            <person name="Zhao X."/>
            <person name="Boylan J."/>
            <person name="Ott S."/>
            <person name="Bowen H."/>
            <person name="Vavikolanu K."/>
            <person name="Mehta A."/>
            <person name="Aluvathingal J."/>
            <person name="Nadendla S."/>
            <person name="Yan Y."/>
            <person name="Sichtig H."/>
        </authorList>
    </citation>
    <scope>NUCLEOTIDE SEQUENCE [LARGE SCALE GENOMIC DNA]</scope>
    <source>
        <strain evidence="1 2">FDAARGOS_1081</strain>
        <plasmid evidence="1 2">unnamed</plasmid>
    </source>
</reference>
<evidence type="ECO:0008006" key="3">
    <source>
        <dbReference type="Google" id="ProtNLM"/>
    </source>
</evidence>
<evidence type="ECO:0000313" key="2">
    <source>
        <dbReference type="Proteomes" id="UP000595237"/>
    </source>
</evidence>
<dbReference type="EMBL" id="CP068149">
    <property type="protein sequence ID" value="QQU58019.1"/>
    <property type="molecule type" value="Genomic_DNA"/>
</dbReference>
<evidence type="ECO:0000313" key="1">
    <source>
        <dbReference type="EMBL" id="QQU58019.1"/>
    </source>
</evidence>
<geneLocation type="plasmid" evidence="1 2">
    <name>unnamed</name>
</geneLocation>
<proteinExistence type="predicted"/>
<keyword evidence="1" id="KW-0614">Plasmid</keyword>